<evidence type="ECO:0000259" key="5">
    <source>
        <dbReference type="PROSITE" id="PS51007"/>
    </source>
</evidence>
<keyword evidence="3 4" id="KW-0408">Iron</keyword>
<reference evidence="6 7" key="1">
    <citation type="submission" date="2019-08" db="EMBL/GenBank/DDBJ databases">
        <title>Deep-cultivation of Planctomycetes and their phenomic and genomic characterization uncovers novel biology.</title>
        <authorList>
            <person name="Wiegand S."/>
            <person name="Jogler M."/>
            <person name="Boedeker C."/>
            <person name="Pinto D."/>
            <person name="Vollmers J."/>
            <person name="Rivas-Marin E."/>
            <person name="Kohn T."/>
            <person name="Peeters S.H."/>
            <person name="Heuer A."/>
            <person name="Rast P."/>
            <person name="Oberbeckmann S."/>
            <person name="Bunk B."/>
            <person name="Jeske O."/>
            <person name="Meyerdierks A."/>
            <person name="Storesund J.E."/>
            <person name="Kallscheuer N."/>
            <person name="Luecker S."/>
            <person name="Lage O.M."/>
            <person name="Pohl T."/>
            <person name="Merkel B.J."/>
            <person name="Hornburger P."/>
            <person name="Mueller R.-W."/>
            <person name="Bruemmer F."/>
            <person name="Labrenz M."/>
            <person name="Spormann A.M."/>
            <person name="Op den Camp H."/>
            <person name="Overmann J."/>
            <person name="Amann R."/>
            <person name="Jetten M.S.M."/>
            <person name="Mascher T."/>
            <person name="Medema M.H."/>
            <person name="Devos D.P."/>
            <person name="Kaster A.-K."/>
            <person name="Ovreas L."/>
            <person name="Rohde M."/>
            <person name="Galperin M.Y."/>
            <person name="Jogler C."/>
        </authorList>
    </citation>
    <scope>NUCLEOTIDE SEQUENCE [LARGE SCALE GENOMIC DNA]</scope>
    <source>
        <strain evidence="6 7">UC8</strain>
    </source>
</reference>
<dbReference type="Gene3D" id="1.25.10.10">
    <property type="entry name" value="Leucine-rich Repeat Variant"/>
    <property type="match status" value="1"/>
</dbReference>
<protein>
    <submittedName>
        <fullName evidence="6">CotH protein</fullName>
    </submittedName>
</protein>
<evidence type="ECO:0000313" key="7">
    <source>
        <dbReference type="Proteomes" id="UP000325286"/>
    </source>
</evidence>
<dbReference type="Pfam" id="PF08757">
    <property type="entry name" value="CotH"/>
    <property type="match status" value="1"/>
</dbReference>
<proteinExistence type="predicted"/>
<dbReference type="SUPFAM" id="SSF48371">
    <property type="entry name" value="ARM repeat"/>
    <property type="match status" value="1"/>
</dbReference>
<dbReference type="InterPro" id="IPR016024">
    <property type="entry name" value="ARM-type_fold"/>
</dbReference>
<gene>
    <name evidence="6" type="ORF">UC8_58740</name>
</gene>
<name>A0A5B9QXS0_9BACT</name>
<evidence type="ECO:0000256" key="1">
    <source>
        <dbReference type="ARBA" id="ARBA00022617"/>
    </source>
</evidence>
<evidence type="ECO:0000313" key="6">
    <source>
        <dbReference type="EMBL" id="QEG43817.1"/>
    </source>
</evidence>
<feature type="domain" description="Cytochrome c" evidence="5">
    <location>
        <begin position="1197"/>
        <end position="1331"/>
    </location>
</feature>
<dbReference type="SMART" id="SM00567">
    <property type="entry name" value="EZ_HEAT"/>
    <property type="match status" value="2"/>
</dbReference>
<dbReference type="GO" id="GO:0046872">
    <property type="term" value="F:metal ion binding"/>
    <property type="evidence" value="ECO:0007669"/>
    <property type="project" value="UniProtKB-KW"/>
</dbReference>
<dbReference type="SUPFAM" id="SSF46626">
    <property type="entry name" value="Cytochrome c"/>
    <property type="match status" value="1"/>
</dbReference>
<dbReference type="Pfam" id="PF13646">
    <property type="entry name" value="HEAT_2"/>
    <property type="match status" value="1"/>
</dbReference>
<dbReference type="Gene3D" id="2.120.10.30">
    <property type="entry name" value="TolB, C-terminal domain"/>
    <property type="match status" value="1"/>
</dbReference>
<dbReference type="GO" id="GO:0009055">
    <property type="term" value="F:electron transfer activity"/>
    <property type="evidence" value="ECO:0007669"/>
    <property type="project" value="InterPro"/>
</dbReference>
<sequence>MAVHRTYDSGWSAQVVVWLVVIGLALSTAGPSLGQDTTDAVAGQLDHRVWQLQVRLSEQAFLSLQPVAPQQGFGAPAPSPNQRSSTADRASVTNLFGVRFPWVQGTVDCTMAGETHTNIPCRIRYDGDFTYLMAAQSSKRPMFVELLQGHEIQGVRRFRLHTMQFDPTLMRERLAAHVFASLQATVTRTAHAELSLVVGDQQADLIGLYTVAEAVDEHFLTRHHIAETSLRMQTNGLGTIRFAGENWSAYAPMFRTHGVPSQQQQRRIMAFTRWISESSDREFAEQVDGFIDVESLLRYLAANCLTSNLTGMSTLGANDIFCLDAEGKFHIVAAQLETALGGAVLSGSPTQLADVRLLRPYAGECPLVDRLLAIDEHRERYLAIMGQARDGFFEPQPMATAITTIESASADARQREVAADEARRQTMAQAFGGNGPFAPPAAGATLDPRTFVAKRHQSITDQLAGTHQGFTPNLPNFGGFGGFGGIGGGGGGGRRTGAEAAITDAEFREQVRVPAGFEATLFARSPQVNYPVAIAAEPSGAIYVASDEQGSLGTDPDGGKVLRCVDDDHDGVMDRVTTFCRVDHVRGVVYRGGAVWVSHPPYLSVFHDEDGDGVADRRQQLVRGLTSEQLNTRGGDHTTNGVRMGIDGWLYIGDGDYGVPRAEGVDGSSVVLRGGGILRVRPDGTELELVSSGLRNPFDIAIDPQLNMFTRDNTNDGAGWDTRVSQLFPSAEYGYPRLFANFSDEIMPTLGTFGNGGGTGSLYIEDESWPPSHNHALFTGDWGRSAVFHHPLQADGATFQLTQQAFATIPRATGMDLDAQGNLYVASWWRGEASVHVGPHVGFVARVTPTAAEPRRLPDLAKASDAELVAALRSPNAVVRFHVQGELLRRGSHVVAALRTACLDRTLSINGRVAALFAVKQIQGAASHDFLRTLTTDPDIREFAIRALTDRKTQLDGLDADFFIPFLSDDSPRVRAQTLIALGRLGDTAAAKPILTLARQADSQRPDPAAPNAEQVIPHLALRALIELEAAEACLEALDTPQRTAALRALRSMHTPVVVDGLVTQLEREHAADQRLDLLVTLIRLYQRETPYDGSWWGIRPDTTGPFYDPQTWSQSPRIAEVLAAAIAAADPDTANRLLEELQRHQVELDGLPTPDSGVDDGANQPITIAAVDPSDPNQIGNLQYKEALTRTLAAQGEVTVGASLFRSHSCSACHTSAAGQQPVGPHLADIGKRYRSAELIESILQPSQKIAQGYETQSFLLDSGQIVSGFVTSESGKQIVVRDSRGVSHRIARDQIEQRSRRPTSAMPEGLVGSLAPRELASLIAYLQSL</sequence>
<organism evidence="6 7">
    <name type="scientific">Roseimaritima ulvae</name>
    <dbReference type="NCBI Taxonomy" id="980254"/>
    <lineage>
        <taxon>Bacteria</taxon>
        <taxon>Pseudomonadati</taxon>
        <taxon>Planctomycetota</taxon>
        <taxon>Planctomycetia</taxon>
        <taxon>Pirellulales</taxon>
        <taxon>Pirellulaceae</taxon>
        <taxon>Roseimaritima</taxon>
    </lineage>
</organism>
<keyword evidence="2 4" id="KW-0479">Metal-binding</keyword>
<dbReference type="InterPro" id="IPR055557">
    <property type="entry name" value="DUF7133"/>
</dbReference>
<dbReference type="PANTHER" id="PTHR33546:SF1">
    <property type="entry name" value="LARGE, MULTIFUNCTIONAL SECRETED PROTEIN"/>
    <property type="match status" value="1"/>
</dbReference>
<dbReference type="EMBL" id="CP042914">
    <property type="protein sequence ID" value="QEG43817.1"/>
    <property type="molecule type" value="Genomic_DNA"/>
</dbReference>
<dbReference type="InterPro" id="IPR009056">
    <property type="entry name" value="Cyt_c-like_dom"/>
</dbReference>
<dbReference type="InterPro" id="IPR036909">
    <property type="entry name" value="Cyt_c-like_dom_sf"/>
</dbReference>
<dbReference type="KEGG" id="rul:UC8_58740"/>
<dbReference type="InterPro" id="IPR011041">
    <property type="entry name" value="Quinoprot_gluc/sorb_DH_b-prop"/>
</dbReference>
<keyword evidence="7" id="KW-1185">Reference proteome</keyword>
<dbReference type="SUPFAM" id="SSF50952">
    <property type="entry name" value="Soluble quinoprotein glucose dehydrogenase"/>
    <property type="match status" value="1"/>
</dbReference>
<dbReference type="InterPro" id="IPR014867">
    <property type="entry name" value="Spore_coat_CotH_CotH2/3/7"/>
</dbReference>
<evidence type="ECO:0000256" key="3">
    <source>
        <dbReference type="ARBA" id="ARBA00023004"/>
    </source>
</evidence>
<dbReference type="InterPro" id="IPR011042">
    <property type="entry name" value="6-blade_b-propeller_TolB-like"/>
</dbReference>
<dbReference type="NCBIfam" id="TIGR02603">
    <property type="entry name" value="CxxCH_TIGR02603"/>
    <property type="match status" value="1"/>
</dbReference>
<dbReference type="InterPro" id="IPR011989">
    <property type="entry name" value="ARM-like"/>
</dbReference>
<dbReference type="GO" id="GO:0020037">
    <property type="term" value="F:heme binding"/>
    <property type="evidence" value="ECO:0007669"/>
    <property type="project" value="InterPro"/>
</dbReference>
<keyword evidence="1 4" id="KW-0349">Heme</keyword>
<dbReference type="Proteomes" id="UP000325286">
    <property type="component" value="Chromosome"/>
</dbReference>
<accession>A0A5B9QXS0</accession>
<dbReference type="PROSITE" id="PS51007">
    <property type="entry name" value="CYTC"/>
    <property type="match status" value="1"/>
</dbReference>
<dbReference type="InterPro" id="IPR004155">
    <property type="entry name" value="PBS_lyase_HEAT"/>
</dbReference>
<dbReference type="Pfam" id="PF23500">
    <property type="entry name" value="DUF7133"/>
    <property type="match status" value="1"/>
</dbReference>
<evidence type="ECO:0000256" key="4">
    <source>
        <dbReference type="PROSITE-ProRule" id="PRU00433"/>
    </source>
</evidence>
<dbReference type="Gene3D" id="1.10.760.10">
    <property type="entry name" value="Cytochrome c-like domain"/>
    <property type="match status" value="1"/>
</dbReference>
<evidence type="ECO:0000256" key="2">
    <source>
        <dbReference type="ARBA" id="ARBA00022723"/>
    </source>
</evidence>
<dbReference type="InterPro" id="IPR013427">
    <property type="entry name" value="Haem-bd_dom_put"/>
</dbReference>
<dbReference type="PANTHER" id="PTHR33546">
    <property type="entry name" value="LARGE, MULTIFUNCTIONAL SECRETED PROTEIN-RELATED"/>
    <property type="match status" value="1"/>
</dbReference>